<evidence type="ECO:0000256" key="1">
    <source>
        <dbReference type="ARBA" id="ARBA00022723"/>
    </source>
</evidence>
<dbReference type="InterPro" id="IPR036893">
    <property type="entry name" value="SBP_sf"/>
</dbReference>
<dbReference type="AlphaFoldDB" id="A0A5N5L3W4"/>
<accession>A0A5N5L3W4</accession>
<dbReference type="Gene3D" id="4.10.1100.10">
    <property type="entry name" value="Transcription factor, SBP-box domain"/>
    <property type="match status" value="1"/>
</dbReference>
<feature type="transmembrane region" description="Helical" evidence="6">
    <location>
        <begin position="921"/>
        <end position="939"/>
    </location>
</feature>
<dbReference type="GO" id="GO:0003677">
    <property type="term" value="F:DNA binding"/>
    <property type="evidence" value="ECO:0007669"/>
    <property type="project" value="InterPro"/>
</dbReference>
<feature type="transmembrane region" description="Helical" evidence="6">
    <location>
        <begin position="565"/>
        <end position="586"/>
    </location>
</feature>
<dbReference type="PANTHER" id="PTHR31251">
    <property type="entry name" value="SQUAMOSA PROMOTER-BINDING-LIKE PROTEIN 4"/>
    <property type="match status" value="1"/>
</dbReference>
<proteinExistence type="predicted"/>
<keyword evidence="2 4" id="KW-0863">Zinc-finger</keyword>
<gene>
    <name evidence="8" type="ORF">DKX38_014962</name>
</gene>
<feature type="domain" description="SBP-type" evidence="7">
    <location>
        <begin position="131"/>
        <end position="208"/>
    </location>
</feature>
<dbReference type="Proteomes" id="UP000326939">
    <property type="component" value="Chromosome 10"/>
</dbReference>
<evidence type="ECO:0000313" key="9">
    <source>
        <dbReference type="Proteomes" id="UP000326939"/>
    </source>
</evidence>
<keyword evidence="6" id="KW-0812">Transmembrane</keyword>
<feature type="compositionally biased region" description="Basic residues" evidence="5">
    <location>
        <begin position="198"/>
        <end position="208"/>
    </location>
</feature>
<evidence type="ECO:0000256" key="3">
    <source>
        <dbReference type="ARBA" id="ARBA00022833"/>
    </source>
</evidence>
<sequence>METSSSSSPSPSPPQPRHDGDMEFHRPTGTNEWDWGDLLDFTVDEQFPLSFDTVVDVTQPIDNPTPEVESQQFEVPVSDRVRKRDPRLTCSNFLAGIIPCACPEMDELLLEEEAALPEKKRLRVARAGSIIARCQVPSCEADISELKGYHRRHRVCLGCANATAVVLDGETKRYCQQCGKFHVLSDFDEGKRSCRRKLERHNNRRRRKPADSSKGSAGDKEVQGGLLTEDTTCDAEASKDGLCSSSQMVEKEGLVESEDGHISALNSDPISQNVNSDSGVSFTASGDTRMDCGKDNPKLPFSPSNCENKSAYSSMCPTDRISFKLYDWNPAEFPRRLRHQVETVFTDIPMVGQYACGDGGIYSAGMYNPDCISCNANIYVGEGFISRPPTSESTKLQLLEDPELYLNDLLGSGKVLSKKGRMCVNLNNMIFNVAKDGNSVMKVNVKGHAPRLHYVHPTCFEAGKPIELVVCGSNLLQTKFRFLVSFNGKYLAHDSCVALPQAYTKGASGLHHQLYKILTHCIEPNLSGPLFIEVRTMLHLLVLLSLVSFNKGAFGYVYKVLEDPLIYIYLYVMAEVWTNMVVTVPYEVLGLTTWELCTCIAVSLMPNWSLVQEFLTSPPKSFCVHGNSLQLFYMAGLVTRLVMRVVLVLVLGCCIMLSRAITRLLVVSLVPSFDFLSLKLGVENESGLSNFIPVLIGDREVCSEMKIIQQRFDASRSLIIGSECEVSTMRQTAFSEFSMDIAWLLKEPSAENSQQTMTSFQIRRVNSLLNFLLHHESIIVLDKILKNLKIRMDKREVNGMVYVTSDTNMRLLQSYMDCASSILHKKLKRSEVLKHHLECPGQENCVRVSNKPASAISSEDLEQRPNGGLGVMANTKSIVRSGVVSLLNRDVVTRMNPINERPTKSCGLVFSNRVLKYRPSVFVIAMIAVCFGVCAILLHPQKVSKLAVSIRRCLTDRY</sequence>
<evidence type="ECO:0000256" key="5">
    <source>
        <dbReference type="SAM" id="MobiDB-lite"/>
    </source>
</evidence>
<dbReference type="EMBL" id="VDCV01000010">
    <property type="protein sequence ID" value="KAB5537429.1"/>
    <property type="molecule type" value="Genomic_DNA"/>
</dbReference>
<evidence type="ECO:0000256" key="2">
    <source>
        <dbReference type="ARBA" id="ARBA00022771"/>
    </source>
</evidence>
<evidence type="ECO:0000259" key="7">
    <source>
        <dbReference type="PROSITE" id="PS51141"/>
    </source>
</evidence>
<dbReference type="InterPro" id="IPR044817">
    <property type="entry name" value="SBP-like"/>
</dbReference>
<comment type="caution">
    <text evidence="8">The sequence shown here is derived from an EMBL/GenBank/DDBJ whole genome shotgun (WGS) entry which is preliminary data.</text>
</comment>
<evidence type="ECO:0000256" key="4">
    <source>
        <dbReference type="PROSITE-ProRule" id="PRU00470"/>
    </source>
</evidence>
<dbReference type="PANTHER" id="PTHR31251:SF108">
    <property type="entry name" value="SQUAMOSA PROMOTER-BINDING-LIKE PROTEIN 7"/>
    <property type="match status" value="1"/>
</dbReference>
<evidence type="ECO:0000313" key="8">
    <source>
        <dbReference type="EMBL" id="KAB5537429.1"/>
    </source>
</evidence>
<keyword evidence="9" id="KW-1185">Reference proteome</keyword>
<dbReference type="PROSITE" id="PS51141">
    <property type="entry name" value="ZF_SBP"/>
    <property type="match status" value="1"/>
</dbReference>
<dbReference type="Pfam" id="PF26102">
    <property type="entry name" value="Ig_SPL7"/>
    <property type="match status" value="1"/>
</dbReference>
<name>A0A5N5L3W4_9ROSI</name>
<keyword evidence="3" id="KW-0862">Zinc</keyword>
<feature type="compositionally biased region" description="Polar residues" evidence="5">
    <location>
        <begin position="264"/>
        <end position="276"/>
    </location>
</feature>
<protein>
    <recommendedName>
        <fullName evidence="7">SBP-type domain-containing protein</fullName>
    </recommendedName>
</protein>
<evidence type="ECO:0000256" key="6">
    <source>
        <dbReference type="SAM" id="Phobius"/>
    </source>
</evidence>
<feature type="region of interest" description="Disordered" evidence="5">
    <location>
        <begin position="254"/>
        <end position="276"/>
    </location>
</feature>
<keyword evidence="6" id="KW-1133">Transmembrane helix</keyword>
<feature type="region of interest" description="Disordered" evidence="5">
    <location>
        <begin position="1"/>
        <end position="29"/>
    </location>
</feature>
<keyword evidence="1" id="KW-0479">Metal-binding</keyword>
<feature type="transmembrane region" description="Helical" evidence="6">
    <location>
        <begin position="631"/>
        <end position="657"/>
    </location>
</feature>
<dbReference type="Pfam" id="PF03110">
    <property type="entry name" value="SBP"/>
    <property type="match status" value="1"/>
</dbReference>
<dbReference type="InterPro" id="IPR004333">
    <property type="entry name" value="SBP_dom"/>
</dbReference>
<feature type="compositionally biased region" description="Basic and acidic residues" evidence="5">
    <location>
        <begin position="16"/>
        <end position="26"/>
    </location>
</feature>
<keyword evidence="6" id="KW-0472">Membrane</keyword>
<dbReference type="GO" id="GO:0008270">
    <property type="term" value="F:zinc ion binding"/>
    <property type="evidence" value="ECO:0007669"/>
    <property type="project" value="UniProtKB-KW"/>
</dbReference>
<dbReference type="SUPFAM" id="SSF103612">
    <property type="entry name" value="SBT domain"/>
    <property type="match status" value="1"/>
</dbReference>
<reference evidence="9" key="1">
    <citation type="journal article" date="2019" name="Gigascience">
        <title>De novo genome assembly of the endangered Acer yangbiense, a plant species with extremely small populations endemic to Yunnan Province, China.</title>
        <authorList>
            <person name="Yang J."/>
            <person name="Wariss H.M."/>
            <person name="Tao L."/>
            <person name="Zhang R."/>
            <person name="Yun Q."/>
            <person name="Hollingsworth P."/>
            <person name="Dao Z."/>
            <person name="Luo G."/>
            <person name="Guo H."/>
            <person name="Ma Y."/>
            <person name="Sun W."/>
        </authorList>
    </citation>
    <scope>NUCLEOTIDE SEQUENCE [LARGE SCALE GENOMIC DNA]</scope>
    <source>
        <strain evidence="9">cv. br00</strain>
    </source>
</reference>
<organism evidence="8 9">
    <name type="scientific">Salix brachista</name>
    <dbReference type="NCBI Taxonomy" id="2182728"/>
    <lineage>
        <taxon>Eukaryota</taxon>
        <taxon>Viridiplantae</taxon>
        <taxon>Streptophyta</taxon>
        <taxon>Embryophyta</taxon>
        <taxon>Tracheophyta</taxon>
        <taxon>Spermatophyta</taxon>
        <taxon>Magnoliopsida</taxon>
        <taxon>eudicotyledons</taxon>
        <taxon>Gunneridae</taxon>
        <taxon>Pentapetalae</taxon>
        <taxon>rosids</taxon>
        <taxon>fabids</taxon>
        <taxon>Malpighiales</taxon>
        <taxon>Salicaceae</taxon>
        <taxon>Saliceae</taxon>
        <taxon>Salix</taxon>
    </lineage>
</organism>
<dbReference type="GO" id="GO:0005634">
    <property type="term" value="C:nucleus"/>
    <property type="evidence" value="ECO:0007669"/>
    <property type="project" value="InterPro"/>
</dbReference>
<feature type="region of interest" description="Disordered" evidence="5">
    <location>
        <begin position="198"/>
        <end position="225"/>
    </location>
</feature>
<feature type="transmembrane region" description="Helical" evidence="6">
    <location>
        <begin position="537"/>
        <end position="558"/>
    </location>
</feature>